<dbReference type="Proteomes" id="UP000228380">
    <property type="component" value="Chromosome 10"/>
</dbReference>
<dbReference type="Gene3D" id="3.30.70.330">
    <property type="match status" value="1"/>
</dbReference>
<evidence type="ECO:0000259" key="3">
    <source>
        <dbReference type="PROSITE" id="PS50102"/>
    </source>
</evidence>
<keyword evidence="1 2" id="KW-0694">RNA-binding</keyword>
<dbReference type="KEGG" id="pda:103703115"/>
<evidence type="ECO:0000313" key="5">
    <source>
        <dbReference type="RefSeq" id="XP_008784055.2"/>
    </source>
</evidence>
<protein>
    <submittedName>
        <fullName evidence="5">Small RNA-binding protein 11, chloroplastic-like</fullName>
    </submittedName>
</protein>
<dbReference type="InterPro" id="IPR012677">
    <property type="entry name" value="Nucleotide-bd_a/b_plait_sf"/>
</dbReference>
<accession>A0A8B7BRW0</accession>
<dbReference type="SUPFAM" id="SSF54928">
    <property type="entry name" value="RNA-binding domain, RBD"/>
    <property type="match status" value="1"/>
</dbReference>
<dbReference type="OrthoDB" id="439808at2759"/>
<proteinExistence type="predicted"/>
<name>A0A8B7BRW0_PHODC</name>
<evidence type="ECO:0000256" key="1">
    <source>
        <dbReference type="ARBA" id="ARBA00022884"/>
    </source>
</evidence>
<dbReference type="GO" id="GO:0003723">
    <property type="term" value="F:RNA binding"/>
    <property type="evidence" value="ECO:0007669"/>
    <property type="project" value="UniProtKB-UniRule"/>
</dbReference>
<evidence type="ECO:0000256" key="2">
    <source>
        <dbReference type="PROSITE-ProRule" id="PRU00176"/>
    </source>
</evidence>
<dbReference type="InterPro" id="IPR035979">
    <property type="entry name" value="RBD_domain_sf"/>
</dbReference>
<gene>
    <name evidence="5" type="primary">LOC103703115</name>
</gene>
<dbReference type="InterPro" id="IPR000504">
    <property type="entry name" value="RRM_dom"/>
</dbReference>
<keyword evidence="4" id="KW-1185">Reference proteome</keyword>
<dbReference type="GeneID" id="103703115"/>
<dbReference type="RefSeq" id="XP_008784055.2">
    <property type="nucleotide sequence ID" value="XM_008785833.4"/>
</dbReference>
<evidence type="ECO:0000313" key="4">
    <source>
        <dbReference type="Proteomes" id="UP000228380"/>
    </source>
</evidence>
<dbReference type="PANTHER" id="PTHR48027">
    <property type="entry name" value="HETEROGENEOUS NUCLEAR RIBONUCLEOPROTEIN 87F-RELATED"/>
    <property type="match status" value="1"/>
</dbReference>
<dbReference type="AlphaFoldDB" id="A0A8B7BRW0"/>
<dbReference type="PROSITE" id="PS50102">
    <property type="entry name" value="RRM"/>
    <property type="match status" value="1"/>
</dbReference>
<dbReference type="InterPro" id="IPR052462">
    <property type="entry name" value="SLIRP/GR-RBP-like"/>
</dbReference>
<sequence>MAALRGAWRPLSNGRVLFGKPNSNGRAPLLLPSQLVSFRGIASKLFVGGISFYTTEEALSEAFSQYGQVIEAKIIMDRASERSKGFGFVTFASEDEAKTARTEMNGKVLNGRVIFVDNAKAKLRFNDPLPVARGPPEPSGNK</sequence>
<reference evidence="5" key="2">
    <citation type="submission" date="2025-08" db="UniProtKB">
        <authorList>
            <consortium name="RefSeq"/>
        </authorList>
    </citation>
    <scope>IDENTIFICATION</scope>
    <source>
        <tissue evidence="5">Young leaves</tissue>
    </source>
</reference>
<reference evidence="4" key="1">
    <citation type="journal article" date="2019" name="Nat. Commun.">
        <title>Genome-wide association mapping of date palm fruit traits.</title>
        <authorList>
            <person name="Hazzouri K.M."/>
            <person name="Gros-Balthazard M."/>
            <person name="Flowers J.M."/>
            <person name="Copetti D."/>
            <person name="Lemansour A."/>
            <person name="Lebrun M."/>
            <person name="Masmoudi K."/>
            <person name="Ferrand S."/>
            <person name="Dhar M.I."/>
            <person name="Fresquez Z.A."/>
            <person name="Rosas U."/>
            <person name="Zhang J."/>
            <person name="Talag J."/>
            <person name="Lee S."/>
            <person name="Kudrna D."/>
            <person name="Powell R.F."/>
            <person name="Leitch I.J."/>
            <person name="Krueger R.R."/>
            <person name="Wing R.A."/>
            <person name="Amiri K.M.A."/>
            <person name="Purugganan M.D."/>
        </authorList>
    </citation>
    <scope>NUCLEOTIDE SEQUENCE [LARGE SCALE GENOMIC DNA]</scope>
    <source>
        <strain evidence="4">cv. Khalas</strain>
    </source>
</reference>
<dbReference type="Pfam" id="PF00076">
    <property type="entry name" value="RRM_1"/>
    <property type="match status" value="1"/>
</dbReference>
<feature type="domain" description="RRM" evidence="3">
    <location>
        <begin position="43"/>
        <end position="121"/>
    </location>
</feature>
<dbReference type="SMART" id="SM00360">
    <property type="entry name" value="RRM"/>
    <property type="match status" value="1"/>
</dbReference>
<organism evidence="4 5">
    <name type="scientific">Phoenix dactylifera</name>
    <name type="common">Date palm</name>
    <dbReference type="NCBI Taxonomy" id="42345"/>
    <lineage>
        <taxon>Eukaryota</taxon>
        <taxon>Viridiplantae</taxon>
        <taxon>Streptophyta</taxon>
        <taxon>Embryophyta</taxon>
        <taxon>Tracheophyta</taxon>
        <taxon>Spermatophyta</taxon>
        <taxon>Magnoliopsida</taxon>
        <taxon>Liliopsida</taxon>
        <taxon>Arecaceae</taxon>
        <taxon>Coryphoideae</taxon>
        <taxon>Phoeniceae</taxon>
        <taxon>Phoenix</taxon>
    </lineage>
</organism>